<dbReference type="Proteomes" id="UP001648503">
    <property type="component" value="Unassembled WGS sequence"/>
</dbReference>
<reference evidence="1 2" key="1">
    <citation type="submission" date="2021-02" db="EMBL/GenBank/DDBJ databases">
        <title>Variation within the Batrachochytrium salamandrivorans European outbreak.</title>
        <authorList>
            <person name="Kelly M."/>
            <person name="Pasmans F."/>
            <person name="Shea T.P."/>
            <person name="Munoz J.F."/>
            <person name="Carranza S."/>
            <person name="Cuomo C.A."/>
            <person name="Martel A."/>
        </authorList>
    </citation>
    <scope>NUCLEOTIDE SEQUENCE [LARGE SCALE GENOMIC DNA]</scope>
    <source>
        <strain evidence="1 2">AMFP18/2</strain>
    </source>
</reference>
<gene>
    <name evidence="1" type="ORF">BASA50_007311</name>
</gene>
<comment type="caution">
    <text evidence="1">The sequence shown here is derived from an EMBL/GenBank/DDBJ whole genome shotgun (WGS) entry which is preliminary data.</text>
</comment>
<organism evidence="1 2">
    <name type="scientific">Batrachochytrium salamandrivorans</name>
    <dbReference type="NCBI Taxonomy" id="1357716"/>
    <lineage>
        <taxon>Eukaryota</taxon>
        <taxon>Fungi</taxon>
        <taxon>Fungi incertae sedis</taxon>
        <taxon>Chytridiomycota</taxon>
        <taxon>Chytridiomycota incertae sedis</taxon>
        <taxon>Chytridiomycetes</taxon>
        <taxon>Rhizophydiales</taxon>
        <taxon>Rhizophydiales incertae sedis</taxon>
        <taxon>Batrachochytrium</taxon>
    </lineage>
</organism>
<accession>A0ABQ8FAM5</accession>
<evidence type="ECO:0000313" key="2">
    <source>
        <dbReference type="Proteomes" id="UP001648503"/>
    </source>
</evidence>
<dbReference type="EMBL" id="JAFCIX010000354">
    <property type="protein sequence ID" value="KAH6593501.1"/>
    <property type="molecule type" value="Genomic_DNA"/>
</dbReference>
<protein>
    <submittedName>
        <fullName evidence="1">Uncharacterized protein</fullName>
    </submittedName>
</protein>
<name>A0ABQ8FAM5_9FUNG</name>
<keyword evidence="2" id="KW-1185">Reference proteome</keyword>
<sequence length="258" mass="28326">MFGHGVLPHPFRVDTNSASGLEARSYQPGLNSKGDSATLTLLKRQDDDGSGSNPKGIVLGSSSPLERAELRILLLFVKIKEFGTGLADTPENVKAAGAAVGGDTGDLLVQYLRTDLQATDFLNEWLKEARAILITVIKSGLGDEEYFKVKPLLENASKKLTADASDNLKQVTAALLAIGQRTAPVKPEVDAVQGAFGRTFDAYKLYFETLQFQLNRFASGQELNKYFYMSTESLVEFSQKQEKLYRTIRNRLKDAPSN</sequence>
<evidence type="ECO:0000313" key="1">
    <source>
        <dbReference type="EMBL" id="KAH6593501.1"/>
    </source>
</evidence>
<proteinExistence type="predicted"/>